<dbReference type="EMBL" id="CAJNOK010019659">
    <property type="protein sequence ID" value="CAF1303522.1"/>
    <property type="molecule type" value="Genomic_DNA"/>
</dbReference>
<dbReference type="PANTHER" id="PTHR47018:SF2">
    <property type="entry name" value="TESMIN_TSO1-LIKE CXC DOMAIN-CONTAINING PROTEIN"/>
    <property type="match status" value="1"/>
</dbReference>
<evidence type="ECO:0000313" key="2">
    <source>
        <dbReference type="EMBL" id="CAF4110114.1"/>
    </source>
</evidence>
<evidence type="ECO:0000313" key="3">
    <source>
        <dbReference type="Proteomes" id="UP000677228"/>
    </source>
</evidence>
<name>A0A8S2F2F3_9BILA</name>
<dbReference type="Proteomes" id="UP000677228">
    <property type="component" value="Unassembled WGS sequence"/>
</dbReference>
<gene>
    <name evidence="1" type="ORF">OVA965_LOCUS28647</name>
    <name evidence="2" type="ORF">TMI583_LOCUS29402</name>
</gene>
<dbReference type="Proteomes" id="UP000682733">
    <property type="component" value="Unassembled WGS sequence"/>
</dbReference>
<comment type="caution">
    <text evidence="1">The sequence shown here is derived from an EMBL/GenBank/DDBJ whole genome shotgun (WGS) entry which is preliminary data.</text>
</comment>
<dbReference type="EMBL" id="CAJOBA010041238">
    <property type="protein sequence ID" value="CAF4110114.1"/>
    <property type="molecule type" value="Genomic_DNA"/>
</dbReference>
<reference evidence="1" key="1">
    <citation type="submission" date="2021-02" db="EMBL/GenBank/DDBJ databases">
        <authorList>
            <person name="Nowell W R."/>
        </authorList>
    </citation>
    <scope>NUCLEOTIDE SEQUENCE</scope>
</reference>
<evidence type="ECO:0000313" key="1">
    <source>
        <dbReference type="EMBL" id="CAF1303522.1"/>
    </source>
</evidence>
<dbReference type="AlphaFoldDB" id="A0A8S2F2F3"/>
<accession>A0A8S2F2F3</accession>
<organism evidence="1 3">
    <name type="scientific">Didymodactylos carnosus</name>
    <dbReference type="NCBI Taxonomy" id="1234261"/>
    <lineage>
        <taxon>Eukaryota</taxon>
        <taxon>Metazoa</taxon>
        <taxon>Spiralia</taxon>
        <taxon>Gnathifera</taxon>
        <taxon>Rotifera</taxon>
        <taxon>Eurotatoria</taxon>
        <taxon>Bdelloidea</taxon>
        <taxon>Philodinida</taxon>
        <taxon>Philodinidae</taxon>
        <taxon>Didymodactylos</taxon>
    </lineage>
</organism>
<protein>
    <submittedName>
        <fullName evidence="1">Uncharacterized protein</fullName>
    </submittedName>
</protein>
<sequence>MTKRSILDTNLQTETVLVGDEKIYTNCCKLPSDPIKDSIKQAWFKNVTSVLQSLNVTELFTKWCYDCSLKSITFRFWVFVLFRLLDPLIKFYISIRSVDFDSRNAAFSSMVPLFFGHKRRNYAPLGARHLVDLQRASSYLLKNLSTSFAVQRTNRPFSSIPIDQTIETTINKYGKGRGGITGHFNTNLIEKWTQT</sequence>
<proteinExistence type="predicted"/>
<dbReference type="PANTHER" id="PTHR47018">
    <property type="entry name" value="CXC DOMAIN-CONTAINING PROTEIN-RELATED"/>
    <property type="match status" value="1"/>
</dbReference>